<dbReference type="SUPFAM" id="SSF55486">
    <property type="entry name" value="Metalloproteases ('zincins'), catalytic domain"/>
    <property type="match status" value="1"/>
</dbReference>
<dbReference type="InterPro" id="IPR027268">
    <property type="entry name" value="Peptidase_M4/M1_CTD_sf"/>
</dbReference>
<dbReference type="InterPro" id="IPR040756">
    <property type="entry name" value="Peptidase_M61_N"/>
</dbReference>
<dbReference type="SMART" id="SM00228">
    <property type="entry name" value="PDZ"/>
    <property type="match status" value="1"/>
</dbReference>
<evidence type="ECO:0000313" key="2">
    <source>
        <dbReference type="EMBL" id="QUV93273.1"/>
    </source>
</evidence>
<dbReference type="Gene3D" id="2.30.42.10">
    <property type="match status" value="1"/>
</dbReference>
<dbReference type="InterPro" id="IPR024191">
    <property type="entry name" value="Peptidase_M61"/>
</dbReference>
<dbReference type="PROSITE" id="PS50106">
    <property type="entry name" value="PDZ"/>
    <property type="match status" value="1"/>
</dbReference>
<dbReference type="EMBL" id="CP072642">
    <property type="protein sequence ID" value="QUV93273.1"/>
    <property type="molecule type" value="Genomic_DNA"/>
</dbReference>
<name>A0ABX8AYI1_9BACT</name>
<dbReference type="SUPFAM" id="SSF50156">
    <property type="entry name" value="PDZ domain-like"/>
    <property type="match status" value="1"/>
</dbReference>
<dbReference type="Gene3D" id="2.60.40.3650">
    <property type="match status" value="1"/>
</dbReference>
<dbReference type="Proteomes" id="UP000677668">
    <property type="component" value="Chromosome 1"/>
</dbReference>
<feature type="domain" description="PDZ" evidence="1">
    <location>
        <begin position="491"/>
        <end position="556"/>
    </location>
</feature>
<evidence type="ECO:0000313" key="3">
    <source>
        <dbReference type="Proteomes" id="UP000677668"/>
    </source>
</evidence>
<organism evidence="2 3">
    <name type="scientific">Chloracidobacterium sp. N</name>
    <dbReference type="NCBI Taxonomy" id="2821540"/>
    <lineage>
        <taxon>Bacteria</taxon>
        <taxon>Pseudomonadati</taxon>
        <taxon>Acidobacteriota</taxon>
        <taxon>Terriglobia</taxon>
        <taxon>Terriglobales</taxon>
        <taxon>Acidobacteriaceae</taxon>
        <taxon>Chloracidobacterium</taxon>
        <taxon>Chloracidobacterium aggregatum</taxon>
    </lineage>
</organism>
<dbReference type="RefSeq" id="WP_211421667.1">
    <property type="nucleotide sequence ID" value="NZ_CP072642.1"/>
</dbReference>
<dbReference type="Gene3D" id="1.10.390.10">
    <property type="entry name" value="Neutral Protease Domain 2"/>
    <property type="match status" value="1"/>
</dbReference>
<evidence type="ECO:0000259" key="1">
    <source>
        <dbReference type="PROSITE" id="PS50106"/>
    </source>
</evidence>
<dbReference type="InterPro" id="IPR001478">
    <property type="entry name" value="PDZ"/>
</dbReference>
<sequence>MSTHPHFHPAVWRRMCTPYTWLWLTLLFALAGSGQAQPARPTVVYDLVPQTPNSHLITVTLRYAPPEPVKHLDVALPAWRPGRYQIQNYARNIRDFRATDQTGRPLPWEKTDKSTWRIQCGAAREVRVSYACYANTLDAGSTLWNDEELYWNGTNLLMYVVGKKDLLARLSLTLPAGWRCACPLRKVAEPFVYEAPDYDTLADAPGIASPTLDIVRFEHAGTTYLVAFQGPVSVPLNELAESIRRIVAVTVEMFGGKAPFADYWFLYHVIPGGRFHGVEHLNSTSITVPASVFTERIQRFYSITAHEFFHAWNVKRIRPQVLGPFDYSQEVYTRNLWVAEGVTSYYDDLLCRRAGVLSVEDYLRALGTTIATQQRTPGRLVTPVTAASFDAWLTPDDTNVRVDFYTKGALVALLLDLDIRRRTDGAKSLDDAMRWLYTTYAERGRGYPENGMQLAVEAVAGTSYADFFARYVDGTDELPYGEYLAAVGLELVETLSPTQPKASLGIELSGDEKQTVIANVFPGEAGFQAGLDRGDILVALDGEQATLTTVPQLLKQRQPGETVRVLVFRRGRLREFAVTLQKETRLDVQVRPVSTPTPTQTRLYRTWLGLS</sequence>
<proteinExistence type="predicted"/>
<dbReference type="Pfam" id="PF17899">
    <property type="entry name" value="Peptidase_M61_N"/>
    <property type="match status" value="1"/>
</dbReference>
<reference evidence="2 3" key="1">
    <citation type="submission" date="2021-03" db="EMBL/GenBank/DDBJ databases">
        <title>Genomic and phenotypic characterization of Chloracidobacterium isolates provides evidence for multiple species.</title>
        <authorList>
            <person name="Saini M.K."/>
            <person name="Costas A.M.G."/>
            <person name="Tank M."/>
            <person name="Bryant D.A."/>
        </authorList>
    </citation>
    <scope>NUCLEOTIDE SEQUENCE [LARGE SCALE GENOMIC DNA]</scope>
    <source>
        <strain evidence="2 3">N</strain>
    </source>
</reference>
<accession>A0ABX8AYI1</accession>
<dbReference type="InterPro" id="IPR036034">
    <property type="entry name" value="PDZ_sf"/>
</dbReference>
<dbReference type="InterPro" id="IPR007963">
    <property type="entry name" value="Peptidase_M61_catalytic"/>
</dbReference>
<protein>
    <submittedName>
        <fullName evidence="2">M61 family metallopeptidase</fullName>
    </submittedName>
</protein>
<dbReference type="Pfam" id="PF05299">
    <property type="entry name" value="Peptidase_M61"/>
    <property type="match status" value="1"/>
</dbReference>
<dbReference type="Pfam" id="PF13180">
    <property type="entry name" value="PDZ_2"/>
    <property type="match status" value="1"/>
</dbReference>
<keyword evidence="3" id="KW-1185">Reference proteome</keyword>
<gene>
    <name evidence="2" type="ORF">J8C05_07785</name>
</gene>
<dbReference type="PIRSF" id="PIRSF016493">
    <property type="entry name" value="Glycyl_aminpptds"/>
    <property type="match status" value="1"/>
</dbReference>